<protein>
    <submittedName>
        <fullName evidence="1">Uncharacterized protein</fullName>
    </submittedName>
</protein>
<name>A0ACC4B5A0_POPAL</name>
<dbReference type="Proteomes" id="UP000309997">
    <property type="component" value="Unassembled WGS sequence"/>
</dbReference>
<evidence type="ECO:0000313" key="1">
    <source>
        <dbReference type="EMBL" id="KAL3573521.1"/>
    </source>
</evidence>
<sequence>MFSPLFKMKITLDEQDIIEQGSLSMKGKGVCSSGSETSNPWPYRIKLTADSMRWDSLKISPSREFNNHVLENMSEANRDALDTWKAVEVSIYDVDTQETYKVSLAKKEAFWFEPFPDVGQRKEKSASSNTTMEHYIYEFARRRKYFFYSLQPFRHIIKKRGLRYDQEIGFRCSGNATVDTIEFSVIYTPWLELHSLRLMQEKRQTILKKARKGSCSTMFC</sequence>
<comment type="caution">
    <text evidence="1">The sequence shown here is derived from an EMBL/GenBank/DDBJ whole genome shotgun (WGS) entry which is preliminary data.</text>
</comment>
<organism evidence="1 2">
    <name type="scientific">Populus alba</name>
    <name type="common">White poplar</name>
    <dbReference type="NCBI Taxonomy" id="43335"/>
    <lineage>
        <taxon>Eukaryota</taxon>
        <taxon>Viridiplantae</taxon>
        <taxon>Streptophyta</taxon>
        <taxon>Embryophyta</taxon>
        <taxon>Tracheophyta</taxon>
        <taxon>Spermatophyta</taxon>
        <taxon>Magnoliopsida</taxon>
        <taxon>eudicotyledons</taxon>
        <taxon>Gunneridae</taxon>
        <taxon>Pentapetalae</taxon>
        <taxon>rosids</taxon>
        <taxon>fabids</taxon>
        <taxon>Malpighiales</taxon>
        <taxon>Salicaceae</taxon>
        <taxon>Saliceae</taxon>
        <taxon>Populus</taxon>
    </lineage>
</organism>
<dbReference type="EMBL" id="RCHU02000013">
    <property type="protein sequence ID" value="KAL3573521.1"/>
    <property type="molecule type" value="Genomic_DNA"/>
</dbReference>
<evidence type="ECO:0000313" key="2">
    <source>
        <dbReference type="Proteomes" id="UP000309997"/>
    </source>
</evidence>
<reference evidence="1 2" key="1">
    <citation type="journal article" date="2024" name="Plant Biotechnol. J.">
        <title>Genome and CRISPR/Cas9 system of a widespread forest tree (Populus alba) in the world.</title>
        <authorList>
            <person name="Liu Y.J."/>
            <person name="Jiang P.F."/>
            <person name="Han X.M."/>
            <person name="Li X.Y."/>
            <person name="Wang H.M."/>
            <person name="Wang Y.J."/>
            <person name="Wang X.X."/>
            <person name="Zeng Q.Y."/>
        </authorList>
    </citation>
    <scope>NUCLEOTIDE SEQUENCE [LARGE SCALE GENOMIC DNA]</scope>
    <source>
        <strain evidence="2">cv. PAL-ZL1</strain>
    </source>
</reference>
<proteinExistence type="predicted"/>
<keyword evidence="2" id="KW-1185">Reference proteome</keyword>
<gene>
    <name evidence="1" type="ORF">D5086_024134</name>
</gene>
<accession>A0ACC4B5A0</accession>